<organism evidence="4 5">
    <name type="scientific">Demequina litorisediminis</name>
    <dbReference type="NCBI Taxonomy" id="1849022"/>
    <lineage>
        <taxon>Bacteria</taxon>
        <taxon>Bacillati</taxon>
        <taxon>Actinomycetota</taxon>
        <taxon>Actinomycetes</taxon>
        <taxon>Micrococcales</taxon>
        <taxon>Demequinaceae</taxon>
        <taxon>Demequina</taxon>
    </lineage>
</organism>
<name>A0ABQ6IJW7_9MICO</name>
<dbReference type="PANTHER" id="PTHR11564">
    <property type="entry name" value="SIGNAL RECOGNITION PARTICLE 54K PROTEIN SRP54"/>
    <property type="match status" value="1"/>
</dbReference>
<dbReference type="PANTHER" id="PTHR11564:SF5">
    <property type="entry name" value="SIGNAL RECOGNITION PARTICLE SUBUNIT SRP54"/>
    <property type="match status" value="1"/>
</dbReference>
<reference evidence="5" key="1">
    <citation type="journal article" date="2019" name="Int. J. Syst. Evol. Microbiol.">
        <title>The Global Catalogue of Microorganisms (GCM) 10K type strain sequencing project: providing services to taxonomists for standard genome sequencing and annotation.</title>
        <authorList>
            <consortium name="The Broad Institute Genomics Platform"/>
            <consortium name="The Broad Institute Genome Sequencing Center for Infectious Disease"/>
            <person name="Wu L."/>
            <person name="Ma J."/>
        </authorList>
    </citation>
    <scope>NUCLEOTIDE SEQUENCE [LARGE SCALE GENOMIC DNA]</scope>
    <source>
        <strain evidence="5">NBRC 112299</strain>
    </source>
</reference>
<comment type="caution">
    <text evidence="4">The sequence shown here is derived from an EMBL/GenBank/DDBJ whole genome shotgun (WGS) entry which is preliminary data.</text>
</comment>
<proteinExistence type="predicted"/>
<dbReference type="Pfam" id="PF00448">
    <property type="entry name" value="SRP54"/>
    <property type="match status" value="1"/>
</dbReference>
<dbReference type="Gene3D" id="3.40.50.300">
    <property type="entry name" value="P-loop containing nucleotide triphosphate hydrolases"/>
    <property type="match status" value="1"/>
</dbReference>
<gene>
    <name evidence="4" type="ORF">GCM10025876_32160</name>
</gene>
<evidence type="ECO:0000259" key="3">
    <source>
        <dbReference type="Pfam" id="PF00448"/>
    </source>
</evidence>
<sequence length="62" mass="6665">MKQAADIRKAIDPDEVLFVIDAMIGQDAVATAQAFDQGVDITGVVLTKARRRHPRWCGAVGA</sequence>
<dbReference type="EMBL" id="BSUN01000001">
    <property type="protein sequence ID" value="GMA37012.1"/>
    <property type="molecule type" value="Genomic_DNA"/>
</dbReference>
<evidence type="ECO:0000313" key="4">
    <source>
        <dbReference type="EMBL" id="GMA37012.1"/>
    </source>
</evidence>
<dbReference type="InterPro" id="IPR022941">
    <property type="entry name" value="SRP54"/>
</dbReference>
<keyword evidence="1" id="KW-0547">Nucleotide-binding</keyword>
<dbReference type="InterPro" id="IPR000897">
    <property type="entry name" value="SRP54_GTPase_dom"/>
</dbReference>
<protein>
    <recommendedName>
        <fullName evidence="3">SRP54-type proteins GTP-binding domain-containing protein</fullName>
    </recommendedName>
</protein>
<keyword evidence="2" id="KW-0342">GTP-binding</keyword>
<feature type="domain" description="SRP54-type proteins GTP-binding" evidence="3">
    <location>
        <begin position="1"/>
        <end position="49"/>
    </location>
</feature>
<evidence type="ECO:0000256" key="2">
    <source>
        <dbReference type="ARBA" id="ARBA00023134"/>
    </source>
</evidence>
<dbReference type="SUPFAM" id="SSF52540">
    <property type="entry name" value="P-loop containing nucleoside triphosphate hydrolases"/>
    <property type="match status" value="1"/>
</dbReference>
<keyword evidence="5" id="KW-1185">Reference proteome</keyword>
<accession>A0ABQ6IJW7</accession>
<dbReference type="InterPro" id="IPR027417">
    <property type="entry name" value="P-loop_NTPase"/>
</dbReference>
<evidence type="ECO:0000256" key="1">
    <source>
        <dbReference type="ARBA" id="ARBA00022741"/>
    </source>
</evidence>
<evidence type="ECO:0000313" key="5">
    <source>
        <dbReference type="Proteomes" id="UP001157125"/>
    </source>
</evidence>
<dbReference type="Proteomes" id="UP001157125">
    <property type="component" value="Unassembled WGS sequence"/>
</dbReference>